<proteinExistence type="predicted"/>
<sequence length="351" mass="39414">MQPMPLLQYLSICPSDDEANLELPAHILAGGSPLLEKLELHQCKIPWKSSIFAKLTTLDLGGDRLPASDLPNGSEFLQTLGRAPLLEHLSLTDVFPLSIATDVKPAVIALPHLQELYLEVQNPAQTHSFGFLILLTFPTLPHIFQESVIVRRGENYQLVRRVFTRSDDMFNCMCPTGALASSVEIKWHGTPRRYAPHETIVQEMVKSFDMKHLETIDLREFTEHKGLAKAIFDSLINSTTLGCLLLSEKNIRAFITCITSSAFPALRDLGIFDVNLRHLIREDCFWSLVSALEVRPEKLGRLMIDEGYLFKSEFERLRAAADVMVSTVTYCGISMSDVESDYCGVSEDEED</sequence>
<reference evidence="1 2" key="1">
    <citation type="submission" date="2024-01" db="EMBL/GenBank/DDBJ databases">
        <title>A draft genome for a cacao thread blight-causing isolate of Paramarasmius palmivorus.</title>
        <authorList>
            <person name="Baruah I.K."/>
            <person name="Bukari Y."/>
            <person name="Amoako-Attah I."/>
            <person name="Meinhardt L.W."/>
            <person name="Bailey B.A."/>
            <person name="Cohen S.P."/>
        </authorList>
    </citation>
    <scope>NUCLEOTIDE SEQUENCE [LARGE SCALE GENOMIC DNA]</scope>
    <source>
        <strain evidence="1 2">GH-12</strain>
    </source>
</reference>
<dbReference type="Proteomes" id="UP001383192">
    <property type="component" value="Unassembled WGS sequence"/>
</dbReference>
<evidence type="ECO:0000313" key="2">
    <source>
        <dbReference type="Proteomes" id="UP001383192"/>
    </source>
</evidence>
<dbReference type="Gene3D" id="3.80.10.10">
    <property type="entry name" value="Ribonuclease Inhibitor"/>
    <property type="match status" value="1"/>
</dbReference>
<dbReference type="EMBL" id="JAYKXP010000216">
    <property type="protein sequence ID" value="KAK7019146.1"/>
    <property type="molecule type" value="Genomic_DNA"/>
</dbReference>
<dbReference type="AlphaFoldDB" id="A0AAW0AZU5"/>
<accession>A0AAW0AZU5</accession>
<organism evidence="1 2">
    <name type="scientific">Paramarasmius palmivorus</name>
    <dbReference type="NCBI Taxonomy" id="297713"/>
    <lineage>
        <taxon>Eukaryota</taxon>
        <taxon>Fungi</taxon>
        <taxon>Dikarya</taxon>
        <taxon>Basidiomycota</taxon>
        <taxon>Agaricomycotina</taxon>
        <taxon>Agaricomycetes</taxon>
        <taxon>Agaricomycetidae</taxon>
        <taxon>Agaricales</taxon>
        <taxon>Marasmiineae</taxon>
        <taxon>Marasmiaceae</taxon>
        <taxon>Paramarasmius</taxon>
    </lineage>
</organism>
<dbReference type="InterPro" id="IPR032675">
    <property type="entry name" value="LRR_dom_sf"/>
</dbReference>
<name>A0AAW0AZU5_9AGAR</name>
<comment type="caution">
    <text evidence="1">The sequence shown here is derived from an EMBL/GenBank/DDBJ whole genome shotgun (WGS) entry which is preliminary data.</text>
</comment>
<dbReference type="SUPFAM" id="SSF52047">
    <property type="entry name" value="RNI-like"/>
    <property type="match status" value="1"/>
</dbReference>
<keyword evidence="2" id="KW-1185">Reference proteome</keyword>
<gene>
    <name evidence="1" type="ORF">VNI00_018178</name>
</gene>
<evidence type="ECO:0000313" key="1">
    <source>
        <dbReference type="EMBL" id="KAK7019146.1"/>
    </source>
</evidence>
<protein>
    <submittedName>
        <fullName evidence="1">Uncharacterized protein</fullName>
    </submittedName>
</protein>